<evidence type="ECO:0000256" key="2">
    <source>
        <dbReference type="ARBA" id="ARBA00021310"/>
    </source>
</evidence>
<keyword evidence="5 7" id="KW-0234">DNA repair</keyword>
<name>A0A3E0IQ99_9STAP</name>
<evidence type="ECO:0000256" key="6">
    <source>
        <dbReference type="ARBA" id="ARBA00033409"/>
    </source>
</evidence>
<dbReference type="Pfam" id="PF02565">
    <property type="entry name" value="RecO_C"/>
    <property type="match status" value="1"/>
</dbReference>
<sequence>MLVKQKGIIIKVVDYGESDKIITILNEHGAKVPLMVRRAKKVKSGLQATTQLFVYGLFIYNKWRGMGTLNSIDVIDLNYDLRTDIYVNSYASLCLETIDKAMEDIETSQPLYDLLMFAISRIQQGVSAQLIANIVLLKCMPYFGFNVSLNRCVLTENTNPASFAGYSFRYNGIISKEVKHRDEHALPLSNKTIYLTSALIQLPLDKINEIRIHADIVEEMSQFILLLYREYAGIFFKSQRLINQLKRLEQ</sequence>
<dbReference type="SUPFAM" id="SSF50249">
    <property type="entry name" value="Nucleic acid-binding proteins"/>
    <property type="match status" value="1"/>
</dbReference>
<dbReference type="NCBIfam" id="TIGR00613">
    <property type="entry name" value="reco"/>
    <property type="match status" value="1"/>
</dbReference>
<dbReference type="AlphaFoldDB" id="A0A3E0IQ99"/>
<dbReference type="Proteomes" id="UP000256562">
    <property type="component" value="Unassembled WGS sequence"/>
</dbReference>
<proteinExistence type="inferred from homology"/>
<evidence type="ECO:0000256" key="1">
    <source>
        <dbReference type="ARBA" id="ARBA00007452"/>
    </source>
</evidence>
<evidence type="ECO:0000256" key="4">
    <source>
        <dbReference type="ARBA" id="ARBA00023172"/>
    </source>
</evidence>
<dbReference type="PANTHER" id="PTHR33991:SF1">
    <property type="entry name" value="DNA REPAIR PROTEIN RECO"/>
    <property type="match status" value="1"/>
</dbReference>
<dbReference type="EMBL" id="QKXQ01000243">
    <property type="protein sequence ID" value="REH96657.1"/>
    <property type="molecule type" value="Genomic_DNA"/>
</dbReference>
<evidence type="ECO:0000313" key="10">
    <source>
        <dbReference type="Proteomes" id="UP000256562"/>
    </source>
</evidence>
<reference evidence="9 10" key="1">
    <citation type="journal article" date="2018" name="Vet. Microbiol.">
        <title>Characterisation of Staphylococcus felis isolated from cats using whole genome sequencing.</title>
        <authorList>
            <person name="Worthing K."/>
            <person name="Pang S."/>
            <person name="Trott D.J."/>
            <person name="Abraham S."/>
            <person name="Coombs G.W."/>
            <person name="Jordan D."/>
            <person name="McIntyre L."/>
            <person name="Davies M.R."/>
            <person name="Norris J."/>
        </authorList>
    </citation>
    <scope>NUCLEOTIDE SEQUENCE [LARGE SCALE GENOMIC DNA]</scope>
    <source>
        <strain evidence="9 10">F9</strain>
    </source>
</reference>
<dbReference type="PANTHER" id="PTHR33991">
    <property type="entry name" value="DNA REPAIR PROTEIN RECO"/>
    <property type="match status" value="1"/>
</dbReference>
<evidence type="ECO:0000313" key="9">
    <source>
        <dbReference type="EMBL" id="REH96657.1"/>
    </source>
</evidence>
<evidence type="ECO:0000256" key="5">
    <source>
        <dbReference type="ARBA" id="ARBA00023204"/>
    </source>
</evidence>
<keyword evidence="3 7" id="KW-0227">DNA damage</keyword>
<comment type="similarity">
    <text evidence="1 7">Belongs to the RecO family.</text>
</comment>
<dbReference type="Gene3D" id="2.40.50.140">
    <property type="entry name" value="Nucleic acid-binding proteins"/>
    <property type="match status" value="1"/>
</dbReference>
<dbReference type="Pfam" id="PF11967">
    <property type="entry name" value="RecO_N"/>
    <property type="match status" value="1"/>
</dbReference>
<evidence type="ECO:0000256" key="3">
    <source>
        <dbReference type="ARBA" id="ARBA00022763"/>
    </source>
</evidence>
<organism evidence="9 10">
    <name type="scientific">Staphylococcus felis</name>
    <dbReference type="NCBI Taxonomy" id="46127"/>
    <lineage>
        <taxon>Bacteria</taxon>
        <taxon>Bacillati</taxon>
        <taxon>Bacillota</taxon>
        <taxon>Bacilli</taxon>
        <taxon>Bacillales</taxon>
        <taxon>Staphylococcaceae</taxon>
        <taxon>Staphylococcus</taxon>
    </lineage>
</organism>
<dbReference type="GO" id="GO:0006310">
    <property type="term" value="P:DNA recombination"/>
    <property type="evidence" value="ECO:0007669"/>
    <property type="project" value="UniProtKB-UniRule"/>
</dbReference>
<evidence type="ECO:0000259" key="8">
    <source>
        <dbReference type="Pfam" id="PF11967"/>
    </source>
</evidence>
<dbReference type="Gene3D" id="1.20.1440.120">
    <property type="entry name" value="Recombination protein O, C-terminal domain"/>
    <property type="match status" value="1"/>
</dbReference>
<dbReference type="InterPro" id="IPR003717">
    <property type="entry name" value="RecO"/>
</dbReference>
<dbReference type="InterPro" id="IPR042242">
    <property type="entry name" value="RecO_C"/>
</dbReference>
<comment type="caution">
    <text evidence="9">The sequence shown here is derived from an EMBL/GenBank/DDBJ whole genome shotgun (WGS) entry which is preliminary data.</text>
</comment>
<dbReference type="InterPro" id="IPR037278">
    <property type="entry name" value="ARFGAP/RecO"/>
</dbReference>
<gene>
    <name evidence="7 9" type="primary">recO</name>
    <name evidence="9" type="ORF">DOS83_05165</name>
</gene>
<keyword evidence="4 7" id="KW-0233">DNA recombination</keyword>
<evidence type="ECO:0000256" key="7">
    <source>
        <dbReference type="HAMAP-Rule" id="MF_00201"/>
    </source>
</evidence>
<feature type="domain" description="DNA replication/recombination mediator RecO N-terminal" evidence="8">
    <location>
        <begin position="1"/>
        <end position="76"/>
    </location>
</feature>
<protein>
    <recommendedName>
        <fullName evidence="2 7">DNA repair protein RecO</fullName>
    </recommendedName>
    <alternativeName>
        <fullName evidence="6 7">Recombination protein O</fullName>
    </alternativeName>
</protein>
<accession>A0A3E0IQ99</accession>
<dbReference type="RefSeq" id="WP_116094183.1">
    <property type="nucleotide sequence ID" value="NZ_JBBEFJ010000001.1"/>
</dbReference>
<dbReference type="InterPro" id="IPR022572">
    <property type="entry name" value="DNA_rep/recomb_RecO_N"/>
</dbReference>
<comment type="function">
    <text evidence="7">Involved in DNA repair and RecF pathway recombination.</text>
</comment>
<dbReference type="InterPro" id="IPR012340">
    <property type="entry name" value="NA-bd_OB-fold"/>
</dbReference>
<dbReference type="OrthoDB" id="9797083at2"/>
<dbReference type="HAMAP" id="MF_00201">
    <property type="entry name" value="RecO"/>
    <property type="match status" value="1"/>
</dbReference>
<dbReference type="SUPFAM" id="SSF57863">
    <property type="entry name" value="ArfGap/RecO-like zinc finger"/>
    <property type="match status" value="1"/>
</dbReference>
<dbReference type="GO" id="GO:0043590">
    <property type="term" value="C:bacterial nucleoid"/>
    <property type="evidence" value="ECO:0007669"/>
    <property type="project" value="TreeGrafter"/>
</dbReference>
<dbReference type="GO" id="GO:0006302">
    <property type="term" value="P:double-strand break repair"/>
    <property type="evidence" value="ECO:0007669"/>
    <property type="project" value="TreeGrafter"/>
</dbReference>